<organism evidence="12 13">
    <name type="scientific">Austwickia chelonae NBRC 105200</name>
    <dbReference type="NCBI Taxonomy" id="1184607"/>
    <lineage>
        <taxon>Bacteria</taxon>
        <taxon>Bacillati</taxon>
        <taxon>Actinomycetota</taxon>
        <taxon>Actinomycetes</taxon>
        <taxon>Micrococcales</taxon>
        <taxon>Dermatophilaceae</taxon>
        <taxon>Austwickia</taxon>
    </lineage>
</organism>
<dbReference type="GO" id="GO:0006865">
    <property type="term" value="P:amino acid transport"/>
    <property type="evidence" value="ECO:0007669"/>
    <property type="project" value="UniProtKB-KW"/>
</dbReference>
<keyword evidence="3" id="KW-1003">Cell membrane</keyword>
<protein>
    <submittedName>
        <fullName evidence="12">Putative ABC transporter ATP-binding protein</fullName>
    </submittedName>
</protein>
<dbReference type="InterPro" id="IPR003593">
    <property type="entry name" value="AAA+_ATPase"/>
</dbReference>
<feature type="domain" description="ABC transporter" evidence="11">
    <location>
        <begin position="2"/>
        <end position="241"/>
    </location>
</feature>
<dbReference type="CDD" id="cd03258">
    <property type="entry name" value="ABC_MetN_methionine_transporter"/>
    <property type="match status" value="1"/>
</dbReference>
<keyword evidence="4" id="KW-0547">Nucleotide-binding</keyword>
<dbReference type="eggNOG" id="COG1135">
    <property type="taxonomic scope" value="Bacteria"/>
</dbReference>
<evidence type="ECO:0000256" key="4">
    <source>
        <dbReference type="ARBA" id="ARBA00022741"/>
    </source>
</evidence>
<dbReference type="EMBL" id="BAGZ01000008">
    <property type="protein sequence ID" value="GAB78223.1"/>
    <property type="molecule type" value="Genomic_DNA"/>
</dbReference>
<dbReference type="SMART" id="SM00930">
    <property type="entry name" value="NIL"/>
    <property type="match status" value="1"/>
</dbReference>
<evidence type="ECO:0000256" key="3">
    <source>
        <dbReference type="ARBA" id="ARBA00022475"/>
    </source>
</evidence>
<dbReference type="Gene3D" id="3.40.50.300">
    <property type="entry name" value="P-loop containing nucleotide triphosphate hydrolases"/>
    <property type="match status" value="1"/>
</dbReference>
<accession>K6V7L5</accession>
<reference evidence="12 13" key="1">
    <citation type="submission" date="2012-08" db="EMBL/GenBank/DDBJ databases">
        <title>Whole genome shotgun sequence of Austwickia chelonae NBRC 105200.</title>
        <authorList>
            <person name="Yoshida I."/>
            <person name="Hosoyama A."/>
            <person name="Tsuchikane K."/>
            <person name="Katsumata H."/>
            <person name="Ando Y."/>
            <person name="Ohji S."/>
            <person name="Hamada M."/>
            <person name="Tamura T."/>
            <person name="Yamazoe A."/>
            <person name="Yamazaki S."/>
            <person name="Fujita N."/>
        </authorList>
    </citation>
    <scope>NUCLEOTIDE SEQUENCE [LARGE SCALE GENOMIC DNA]</scope>
    <source>
        <strain evidence="12 13">NBRC 105200</strain>
    </source>
</reference>
<keyword evidence="8" id="KW-0472">Membrane</keyword>
<dbReference type="InterPro" id="IPR050086">
    <property type="entry name" value="MetN_ABC_transporter-like"/>
</dbReference>
<dbReference type="STRING" id="100225.SAMN05421595_0739"/>
<evidence type="ECO:0000313" key="13">
    <source>
        <dbReference type="Proteomes" id="UP000008495"/>
    </source>
</evidence>
<dbReference type="FunFam" id="3.40.50.300:FF:000056">
    <property type="entry name" value="Cell division ATP-binding protein FtsE"/>
    <property type="match status" value="1"/>
</dbReference>
<dbReference type="Pfam" id="PF09383">
    <property type="entry name" value="NIL"/>
    <property type="match status" value="1"/>
</dbReference>
<evidence type="ECO:0000256" key="9">
    <source>
        <dbReference type="ARBA" id="ARBA00054718"/>
    </source>
</evidence>
<evidence type="ECO:0000256" key="7">
    <source>
        <dbReference type="ARBA" id="ARBA00022970"/>
    </source>
</evidence>
<dbReference type="Proteomes" id="UP000008495">
    <property type="component" value="Unassembled WGS sequence"/>
</dbReference>
<dbReference type="OrthoDB" id="3190580at2"/>
<evidence type="ECO:0000256" key="10">
    <source>
        <dbReference type="ARBA" id="ARBA00063837"/>
    </source>
</evidence>
<keyword evidence="6" id="KW-1278">Translocase</keyword>
<comment type="similarity">
    <text evidence="1">Belongs to the ABC transporter superfamily.</text>
</comment>
<evidence type="ECO:0000256" key="8">
    <source>
        <dbReference type="ARBA" id="ARBA00023136"/>
    </source>
</evidence>
<dbReference type="SMART" id="SM00382">
    <property type="entry name" value="AAA"/>
    <property type="match status" value="1"/>
</dbReference>
<dbReference type="InterPro" id="IPR045865">
    <property type="entry name" value="ACT-like_dom_sf"/>
</dbReference>
<comment type="function">
    <text evidence="9">Part of the ABC transporter FtsEX involved in cellular division. Has ATPase activity.</text>
</comment>
<dbReference type="InterPro" id="IPR041701">
    <property type="entry name" value="MetN_ABC"/>
</dbReference>
<evidence type="ECO:0000256" key="2">
    <source>
        <dbReference type="ARBA" id="ARBA00022448"/>
    </source>
</evidence>
<evidence type="ECO:0000256" key="5">
    <source>
        <dbReference type="ARBA" id="ARBA00022840"/>
    </source>
</evidence>
<dbReference type="AlphaFoldDB" id="K6V7L5"/>
<dbReference type="Pfam" id="PF00005">
    <property type="entry name" value="ABC_tran"/>
    <property type="match status" value="1"/>
</dbReference>
<dbReference type="GO" id="GO:0016887">
    <property type="term" value="F:ATP hydrolysis activity"/>
    <property type="evidence" value="ECO:0007669"/>
    <property type="project" value="InterPro"/>
</dbReference>
<evidence type="ECO:0000256" key="6">
    <source>
        <dbReference type="ARBA" id="ARBA00022967"/>
    </source>
</evidence>
<dbReference type="InterPro" id="IPR018449">
    <property type="entry name" value="NIL_domain"/>
</dbReference>
<dbReference type="PANTHER" id="PTHR43166">
    <property type="entry name" value="AMINO ACID IMPORT ATP-BINDING PROTEIN"/>
    <property type="match status" value="1"/>
</dbReference>
<comment type="subunit">
    <text evidence="10">Homodimer. Forms a membrane-associated complex with FtsX.</text>
</comment>
<name>K6V7L5_9MICO</name>
<keyword evidence="5 12" id="KW-0067">ATP-binding</keyword>
<dbReference type="SUPFAM" id="SSF52540">
    <property type="entry name" value="P-loop containing nucleoside triphosphate hydrolases"/>
    <property type="match status" value="1"/>
</dbReference>
<dbReference type="RefSeq" id="WP_006502978.1">
    <property type="nucleotide sequence ID" value="NZ_BAGZ01000008.1"/>
</dbReference>
<evidence type="ECO:0000259" key="11">
    <source>
        <dbReference type="PROSITE" id="PS50893"/>
    </source>
</evidence>
<keyword evidence="13" id="KW-1185">Reference proteome</keyword>
<dbReference type="PANTHER" id="PTHR43166:SF30">
    <property type="entry name" value="METHIONINE IMPORT ATP-BINDING PROTEIN METN"/>
    <property type="match status" value="1"/>
</dbReference>
<evidence type="ECO:0000256" key="1">
    <source>
        <dbReference type="ARBA" id="ARBA00005417"/>
    </source>
</evidence>
<keyword evidence="7" id="KW-0029">Amino-acid transport</keyword>
<evidence type="ECO:0000313" key="12">
    <source>
        <dbReference type="EMBL" id="GAB78223.1"/>
    </source>
</evidence>
<dbReference type="SUPFAM" id="SSF55021">
    <property type="entry name" value="ACT-like"/>
    <property type="match status" value="1"/>
</dbReference>
<dbReference type="Gene3D" id="3.30.70.260">
    <property type="match status" value="1"/>
</dbReference>
<dbReference type="GO" id="GO:0005886">
    <property type="term" value="C:plasma membrane"/>
    <property type="evidence" value="ECO:0007669"/>
    <property type="project" value="UniProtKB-ARBA"/>
</dbReference>
<proteinExistence type="inferred from homology"/>
<dbReference type="InterPro" id="IPR017871">
    <property type="entry name" value="ABC_transporter-like_CS"/>
</dbReference>
<dbReference type="PROSITE" id="PS00211">
    <property type="entry name" value="ABC_TRANSPORTER_1"/>
    <property type="match status" value="1"/>
</dbReference>
<keyword evidence="2" id="KW-0813">Transport</keyword>
<dbReference type="InterPro" id="IPR003439">
    <property type="entry name" value="ABC_transporter-like_ATP-bd"/>
</dbReference>
<dbReference type="PROSITE" id="PS50893">
    <property type="entry name" value="ABC_TRANSPORTER_2"/>
    <property type="match status" value="1"/>
</dbReference>
<sequence length="326" mass="34926">MITLDHVTKIYSDRGTAVTAVDDISLTIQPGQIFGILGRSGAGKTTLLRCLNLLERPTSGSITVDGLDLTSTNNRDLRAARQRIGTVFQHFNLMSNRTAAQNIAFPLEVTGTDKNDRADRVAELLDLVGLADRGDKYPSELSGGQKQRVGIARALAARPSVLLSDEATSALDPATTEQILDLFKAVNQATGVTVVLITHEAEVVRRICDSAALMEAGRFVEQGPLLDLVADPDSRLAEILLPTGDHDLTIPGRHLTLSFADERAVEPTLSRLSADLGVELSVLGGTLERVAGRQVGRLRVTYLPGAVPDETVTSYLRDRGVTVKAA</sequence>
<comment type="caution">
    <text evidence="12">The sequence shown here is derived from an EMBL/GenBank/DDBJ whole genome shotgun (WGS) entry which is preliminary data.</text>
</comment>
<dbReference type="GO" id="GO:0005524">
    <property type="term" value="F:ATP binding"/>
    <property type="evidence" value="ECO:0007669"/>
    <property type="project" value="UniProtKB-KW"/>
</dbReference>
<gene>
    <name evidence="12" type="ORF">AUCHE_08_04690</name>
</gene>
<dbReference type="InterPro" id="IPR027417">
    <property type="entry name" value="P-loop_NTPase"/>
</dbReference>